<reference evidence="1" key="1">
    <citation type="submission" date="2022-08" db="EMBL/GenBank/DDBJ databases">
        <authorList>
            <person name="Kallberg Y."/>
            <person name="Tangrot J."/>
            <person name="Rosling A."/>
        </authorList>
    </citation>
    <scope>NUCLEOTIDE SEQUENCE</scope>
    <source>
        <strain evidence="1">Wild A</strain>
    </source>
</reference>
<accession>A0A9W4SCK3</accession>
<dbReference type="Proteomes" id="UP001153678">
    <property type="component" value="Unassembled WGS sequence"/>
</dbReference>
<dbReference type="AlphaFoldDB" id="A0A9W4SCK3"/>
<evidence type="ECO:0000313" key="1">
    <source>
        <dbReference type="EMBL" id="CAI2164128.1"/>
    </source>
</evidence>
<proteinExistence type="predicted"/>
<organism evidence="1 2">
    <name type="scientific">Funneliformis geosporum</name>
    <dbReference type="NCBI Taxonomy" id="1117311"/>
    <lineage>
        <taxon>Eukaryota</taxon>
        <taxon>Fungi</taxon>
        <taxon>Fungi incertae sedis</taxon>
        <taxon>Mucoromycota</taxon>
        <taxon>Glomeromycotina</taxon>
        <taxon>Glomeromycetes</taxon>
        <taxon>Glomerales</taxon>
        <taxon>Glomeraceae</taxon>
        <taxon>Funneliformis</taxon>
    </lineage>
</organism>
<dbReference type="OrthoDB" id="6415790at2759"/>
<protein>
    <submittedName>
        <fullName evidence="1">15090_t:CDS:1</fullName>
    </submittedName>
</protein>
<name>A0A9W4SCK3_9GLOM</name>
<evidence type="ECO:0000313" key="2">
    <source>
        <dbReference type="Proteomes" id="UP001153678"/>
    </source>
</evidence>
<comment type="caution">
    <text evidence="1">The sequence shown here is derived from an EMBL/GenBank/DDBJ whole genome shotgun (WGS) entry which is preliminary data.</text>
</comment>
<dbReference type="EMBL" id="CAMKVN010000132">
    <property type="protein sequence ID" value="CAI2164128.1"/>
    <property type="molecule type" value="Genomic_DNA"/>
</dbReference>
<keyword evidence="2" id="KW-1185">Reference proteome</keyword>
<sequence>MKPPCIIPELNQRKNLEGDLKDIYIKILSPLSLEDDDNDRIFLVERLLTIIPHPDVVSGEEANRDDLGATAPLDTLGVRVLGSPIRPLEVFSFHVRIPSNSVWIRKTGDDKRPFSAPLPGSRPSLTISMPNNSSPIKSFDGMTSVLNTPIDRYQFGSATTKDIWPISVPITNAPNPPFVDDLMRSAGWPTTSAEHQQQQTSLSPCEVPGVGSNSSRVAQSDEIGYFGMRKQYWITKIIRFLVDTYVIMDGNSQDPSIDRKINVVVESMTNN</sequence>
<gene>
    <name evidence="1" type="ORF">FWILDA_LOCUS1411</name>
</gene>